<keyword evidence="1" id="KW-0732">Signal</keyword>
<name>A0A8X7T3U2_9BASI</name>
<dbReference type="EMBL" id="LWDG02000199">
    <property type="protein sequence ID" value="KAE8267761.1"/>
    <property type="molecule type" value="Genomic_DNA"/>
</dbReference>
<proteinExistence type="predicted"/>
<accession>A0A8X7T3U2</accession>
<evidence type="ECO:0008006" key="4">
    <source>
        <dbReference type="Google" id="ProtNLM"/>
    </source>
</evidence>
<dbReference type="AlphaFoldDB" id="A0A8X7T3U2"/>
<feature type="signal peptide" evidence="1">
    <location>
        <begin position="1"/>
        <end position="22"/>
    </location>
</feature>
<evidence type="ECO:0000256" key="1">
    <source>
        <dbReference type="SAM" id="SignalP"/>
    </source>
</evidence>
<sequence>MRFLTASIVGLAIAASAPAVSGKHVSVKCNTVDVGGTKTRTKFLPTHTCHKTTTIRPIATIKTTFTPKPRTRTKVAVKIATQVVSGTVRTNVVTSTSTSFKVVIPSSTLTVAPFAPTSTEYEILPATTTLSTTLTSYTELPPAPTLATGGGVPRSVDDDNDGFTPAPRGELRMNYDSYAGKNPGAIQSGADKGDDGARRARHGKQVICTPKVKVTATVTKKARATVTQTKRARRSTVTVTSTATGTVTSTKFPASVSSIVQKAATVTITANTVTFTEKPTLAAVTVTKTLDVRADPPSETTVLDLYTVCDPSRQFPLQSWVADASTPNQDVFSTGLTADAPLCCQSVADMPGAVTWAWVQTGTGPFVDDTCFGLALNTVYAPGGTLADQCVAANPGTQVGITPGNMEIGGLVQCGASTN</sequence>
<comment type="caution">
    <text evidence="2">The sequence shown here is derived from an EMBL/GenBank/DDBJ whole genome shotgun (WGS) entry which is preliminary data.</text>
</comment>
<reference evidence="2" key="2">
    <citation type="journal article" date="2019" name="IMA Fungus">
        <title>Genome sequencing and comparison of five Tilletia species to identify candidate genes for the detection of regulated species infecting wheat.</title>
        <authorList>
            <person name="Nguyen H.D.T."/>
            <person name="Sultana T."/>
            <person name="Kesanakurti P."/>
            <person name="Hambleton S."/>
        </authorList>
    </citation>
    <scope>NUCLEOTIDE SEQUENCE</scope>
    <source>
        <strain evidence="2">DAOMC 236422</strain>
    </source>
</reference>
<evidence type="ECO:0000313" key="3">
    <source>
        <dbReference type="Proteomes" id="UP000078113"/>
    </source>
</evidence>
<feature type="chain" id="PRO_5036471695" description="Ig-like domain-containing protein" evidence="1">
    <location>
        <begin position="23"/>
        <end position="419"/>
    </location>
</feature>
<gene>
    <name evidence="2" type="ORF">A4X09_0g4579</name>
</gene>
<reference evidence="2" key="1">
    <citation type="submission" date="2016-04" db="EMBL/GenBank/DDBJ databases">
        <authorList>
            <person name="Nguyen H.D."/>
            <person name="Samba Siva P."/>
            <person name="Cullis J."/>
            <person name="Levesque C.A."/>
            <person name="Hambleton S."/>
        </authorList>
    </citation>
    <scope>NUCLEOTIDE SEQUENCE</scope>
    <source>
        <strain evidence="2">DAOMC 236422</strain>
    </source>
</reference>
<dbReference type="Proteomes" id="UP000078113">
    <property type="component" value="Unassembled WGS sequence"/>
</dbReference>
<keyword evidence="3" id="KW-1185">Reference proteome</keyword>
<evidence type="ECO:0000313" key="2">
    <source>
        <dbReference type="EMBL" id="KAE8267761.1"/>
    </source>
</evidence>
<organism evidence="2 3">
    <name type="scientific">Tilletia walkeri</name>
    <dbReference type="NCBI Taxonomy" id="117179"/>
    <lineage>
        <taxon>Eukaryota</taxon>
        <taxon>Fungi</taxon>
        <taxon>Dikarya</taxon>
        <taxon>Basidiomycota</taxon>
        <taxon>Ustilaginomycotina</taxon>
        <taxon>Exobasidiomycetes</taxon>
        <taxon>Tilletiales</taxon>
        <taxon>Tilletiaceae</taxon>
        <taxon>Tilletia</taxon>
    </lineage>
</organism>
<protein>
    <recommendedName>
        <fullName evidence="4">Ig-like domain-containing protein</fullName>
    </recommendedName>
</protein>